<sequence length="181" mass="20327">MAPRLHLHLTEGEGIDPDDAFNPFHRRLNDLTTDQRIHSATAKLRAIAAGFPSDFPRQDSGSVRGLRADSSSSQDSFSNPHDAAIPDQHLTSQQLYFRTYWQALPTESPRSLSPTPPPSQAPWRTLFHEDLHRNSPSPNHPRGKIHKGRVAKPLPRHSMVTRSKARPGQRFLALNFDGRPP</sequence>
<comment type="caution">
    <text evidence="2">The sequence shown here is derived from an EMBL/GenBank/DDBJ whole genome shotgun (WGS) entry which is preliminary data.</text>
</comment>
<feature type="compositionally biased region" description="Low complexity" evidence="1">
    <location>
        <begin position="69"/>
        <end position="78"/>
    </location>
</feature>
<dbReference type="OrthoDB" id="10297476at2759"/>
<feature type="compositionally biased region" description="Basic residues" evidence="1">
    <location>
        <begin position="141"/>
        <end position="150"/>
    </location>
</feature>
<feature type="region of interest" description="Disordered" evidence="1">
    <location>
        <begin position="52"/>
        <end position="89"/>
    </location>
</feature>
<proteinExistence type="predicted"/>
<dbReference type="Proteomes" id="UP000288859">
    <property type="component" value="Unassembled WGS sequence"/>
</dbReference>
<evidence type="ECO:0000313" key="3">
    <source>
        <dbReference type="Proteomes" id="UP000288859"/>
    </source>
</evidence>
<protein>
    <submittedName>
        <fullName evidence="2">Uncharacterized protein</fullName>
    </submittedName>
</protein>
<accession>A0A438N456</accession>
<evidence type="ECO:0000256" key="1">
    <source>
        <dbReference type="SAM" id="MobiDB-lite"/>
    </source>
</evidence>
<name>A0A438N456_EXOME</name>
<reference evidence="2 3" key="1">
    <citation type="submission" date="2017-03" db="EMBL/GenBank/DDBJ databases">
        <title>Genomes of endolithic fungi from Antarctica.</title>
        <authorList>
            <person name="Coleine C."/>
            <person name="Masonjones S."/>
            <person name="Stajich J.E."/>
        </authorList>
    </citation>
    <scope>NUCLEOTIDE SEQUENCE [LARGE SCALE GENOMIC DNA]</scope>
    <source>
        <strain evidence="2 3">CCFEE 6314</strain>
    </source>
</reference>
<organism evidence="2 3">
    <name type="scientific">Exophiala mesophila</name>
    <name type="common">Black yeast-like fungus</name>
    <dbReference type="NCBI Taxonomy" id="212818"/>
    <lineage>
        <taxon>Eukaryota</taxon>
        <taxon>Fungi</taxon>
        <taxon>Dikarya</taxon>
        <taxon>Ascomycota</taxon>
        <taxon>Pezizomycotina</taxon>
        <taxon>Eurotiomycetes</taxon>
        <taxon>Chaetothyriomycetidae</taxon>
        <taxon>Chaetothyriales</taxon>
        <taxon>Herpotrichiellaceae</taxon>
        <taxon>Exophiala</taxon>
    </lineage>
</organism>
<evidence type="ECO:0000313" key="2">
    <source>
        <dbReference type="EMBL" id="RVX70514.1"/>
    </source>
</evidence>
<dbReference type="EMBL" id="NAJM01000022">
    <property type="protein sequence ID" value="RVX70514.1"/>
    <property type="molecule type" value="Genomic_DNA"/>
</dbReference>
<gene>
    <name evidence="2" type="ORF">B0A52_05165</name>
</gene>
<feature type="region of interest" description="Disordered" evidence="1">
    <location>
        <begin position="131"/>
        <end position="181"/>
    </location>
</feature>
<dbReference type="VEuPathDB" id="FungiDB:PV10_09142"/>
<dbReference type="AlphaFoldDB" id="A0A438N456"/>